<sequence length="235" mass="25406">MALDCCPTIPDDAEATAHIMGPRETREGGSGRRWSPRLHGKSCQVSPGPCVCKMRPSRVILTDTPPLVGHEPQSRRKKQRHTGGEAPFVAIRTRTTWDAPHGTIYAVGRVVSTGSAPSLGLEVGSELLDRLKPVTKIQTRKPGHECGPIRPTTSTSYNFEHAVGYGQTALPLVETPSAVEAADIALTGQPNLRYLASVQTSPHLKASGTSSFSSVSLCPVEPHKLQFVYVHRLCW</sequence>
<comment type="caution">
    <text evidence="2">The sequence shown here is derived from an EMBL/GenBank/DDBJ whole genome shotgun (WGS) entry which is preliminary data.</text>
</comment>
<gene>
    <name evidence="2" type="ORF">HDK90DRAFT_108121</name>
</gene>
<evidence type="ECO:0000313" key="3">
    <source>
        <dbReference type="Proteomes" id="UP001492380"/>
    </source>
</evidence>
<dbReference type="EMBL" id="JBBWRZ010000013">
    <property type="protein sequence ID" value="KAK8223907.1"/>
    <property type="molecule type" value="Genomic_DNA"/>
</dbReference>
<name>A0ABR1YBI0_9PEZI</name>
<accession>A0ABR1YBI0</accession>
<protein>
    <submittedName>
        <fullName evidence="2">Uncharacterized protein</fullName>
    </submittedName>
</protein>
<evidence type="ECO:0000313" key="2">
    <source>
        <dbReference type="EMBL" id="KAK8223907.1"/>
    </source>
</evidence>
<dbReference type="Proteomes" id="UP001492380">
    <property type="component" value="Unassembled WGS sequence"/>
</dbReference>
<proteinExistence type="predicted"/>
<feature type="region of interest" description="Disordered" evidence="1">
    <location>
        <begin position="63"/>
        <end position="84"/>
    </location>
</feature>
<reference evidence="2 3" key="1">
    <citation type="submission" date="2024-04" db="EMBL/GenBank/DDBJ databases">
        <title>Phyllosticta paracitricarpa is synonymous to the EU quarantine fungus P. citricarpa based on phylogenomic analyses.</title>
        <authorList>
            <consortium name="Lawrence Berkeley National Laboratory"/>
            <person name="Van Ingen-Buijs V.A."/>
            <person name="Van Westerhoven A.C."/>
            <person name="Haridas S."/>
            <person name="Skiadas P."/>
            <person name="Martin F."/>
            <person name="Groenewald J.Z."/>
            <person name="Crous P.W."/>
            <person name="Seidl M.F."/>
        </authorList>
    </citation>
    <scope>NUCLEOTIDE SEQUENCE [LARGE SCALE GENOMIC DNA]</scope>
    <source>
        <strain evidence="2 3">CBS 123374</strain>
    </source>
</reference>
<evidence type="ECO:0000256" key="1">
    <source>
        <dbReference type="SAM" id="MobiDB-lite"/>
    </source>
</evidence>
<organism evidence="2 3">
    <name type="scientific">Phyllosticta capitalensis</name>
    <dbReference type="NCBI Taxonomy" id="121624"/>
    <lineage>
        <taxon>Eukaryota</taxon>
        <taxon>Fungi</taxon>
        <taxon>Dikarya</taxon>
        <taxon>Ascomycota</taxon>
        <taxon>Pezizomycotina</taxon>
        <taxon>Dothideomycetes</taxon>
        <taxon>Dothideomycetes incertae sedis</taxon>
        <taxon>Botryosphaeriales</taxon>
        <taxon>Phyllostictaceae</taxon>
        <taxon>Phyllosticta</taxon>
    </lineage>
</organism>
<keyword evidence="3" id="KW-1185">Reference proteome</keyword>